<name>A0AAD6DU53_9EURO</name>
<dbReference type="AlphaFoldDB" id="A0AAD6DU53"/>
<feature type="region of interest" description="Disordered" evidence="1">
    <location>
        <begin position="34"/>
        <end position="69"/>
    </location>
</feature>
<keyword evidence="3" id="KW-1185">Reference proteome</keyword>
<feature type="compositionally biased region" description="Low complexity" evidence="1">
    <location>
        <begin position="34"/>
        <end position="54"/>
    </location>
</feature>
<dbReference type="RefSeq" id="XP_056749896.1">
    <property type="nucleotide sequence ID" value="XM_056901228.1"/>
</dbReference>
<protein>
    <submittedName>
        <fullName evidence="2">Uncharacterized protein</fullName>
    </submittedName>
</protein>
<dbReference type="EMBL" id="JAQJAE010000005">
    <property type="protein sequence ID" value="KAJ5593270.1"/>
    <property type="molecule type" value="Genomic_DNA"/>
</dbReference>
<evidence type="ECO:0000256" key="1">
    <source>
        <dbReference type="SAM" id="MobiDB-lite"/>
    </source>
</evidence>
<evidence type="ECO:0000313" key="2">
    <source>
        <dbReference type="EMBL" id="KAJ5593270.1"/>
    </source>
</evidence>
<feature type="compositionally biased region" description="Basic and acidic residues" evidence="1">
    <location>
        <begin position="57"/>
        <end position="69"/>
    </location>
</feature>
<organism evidence="2 3">
    <name type="scientific">Penicillium hordei</name>
    <dbReference type="NCBI Taxonomy" id="40994"/>
    <lineage>
        <taxon>Eukaryota</taxon>
        <taxon>Fungi</taxon>
        <taxon>Dikarya</taxon>
        <taxon>Ascomycota</taxon>
        <taxon>Pezizomycotina</taxon>
        <taxon>Eurotiomycetes</taxon>
        <taxon>Eurotiomycetidae</taxon>
        <taxon>Eurotiales</taxon>
        <taxon>Aspergillaceae</taxon>
        <taxon>Penicillium</taxon>
    </lineage>
</organism>
<gene>
    <name evidence="2" type="ORF">N7537_010174</name>
</gene>
<dbReference type="Proteomes" id="UP001213799">
    <property type="component" value="Unassembled WGS sequence"/>
</dbReference>
<proteinExistence type="predicted"/>
<comment type="caution">
    <text evidence="2">The sequence shown here is derived from an EMBL/GenBank/DDBJ whole genome shotgun (WGS) entry which is preliminary data.</text>
</comment>
<reference evidence="2" key="1">
    <citation type="journal article" date="2023" name="IMA Fungus">
        <title>Comparative genomic study of the Penicillium genus elucidates a diverse pangenome and 15 lateral gene transfer events.</title>
        <authorList>
            <person name="Petersen C."/>
            <person name="Sorensen T."/>
            <person name="Nielsen M.R."/>
            <person name="Sondergaard T.E."/>
            <person name="Sorensen J.L."/>
            <person name="Fitzpatrick D.A."/>
            <person name="Frisvad J.C."/>
            <person name="Nielsen K.L."/>
        </authorList>
    </citation>
    <scope>NUCLEOTIDE SEQUENCE</scope>
    <source>
        <strain evidence="2">IBT 12815</strain>
    </source>
</reference>
<dbReference type="GeneID" id="81591470"/>
<evidence type="ECO:0000313" key="3">
    <source>
        <dbReference type="Proteomes" id="UP001213799"/>
    </source>
</evidence>
<reference evidence="2" key="2">
    <citation type="submission" date="2023-01" db="EMBL/GenBank/DDBJ databases">
        <authorList>
            <person name="Petersen C."/>
        </authorList>
    </citation>
    <scope>NUCLEOTIDE SEQUENCE</scope>
    <source>
        <strain evidence="2">IBT 12815</strain>
    </source>
</reference>
<accession>A0AAD6DU53</accession>
<sequence>MGLSVTCTKAHGQPRLLPPMLRSNINLRLPEIFSNNASDSNSSTVSSVFDLSSESESESKDKSEDKLALEDKEKIKRGSKITGFAEVAKLYYLRYSVFAYLISRSINPYRPYRLKDSSYIKDIPHIHTLEDRK</sequence>